<comment type="similarity">
    <text evidence="4">Belongs to the alpha-IPM synthase/homocitrate synthase family. LeuA type 1 subfamily.</text>
</comment>
<dbReference type="PANTHER" id="PTHR10277">
    <property type="entry name" value="HOMOCITRATE SYNTHASE-RELATED"/>
    <property type="match status" value="1"/>
</dbReference>
<dbReference type="EMBL" id="GL348714">
    <property type="protein sequence ID" value="EFH63778.1"/>
    <property type="molecule type" value="Genomic_DNA"/>
</dbReference>
<keyword evidence="11" id="KW-0100">Branched-chain amino acid biosynthesis</keyword>
<evidence type="ECO:0000256" key="11">
    <source>
        <dbReference type="ARBA" id="ARBA00023304"/>
    </source>
</evidence>
<gene>
    <name evidence="14" type="ORF">ARALYDRAFT_476544</name>
</gene>
<reference evidence="15" key="1">
    <citation type="journal article" date="2011" name="Nat. Genet.">
        <title>The Arabidopsis lyrata genome sequence and the basis of rapid genome size change.</title>
        <authorList>
            <person name="Hu T.T."/>
            <person name="Pattyn P."/>
            <person name="Bakker E.G."/>
            <person name="Cao J."/>
            <person name="Cheng J.-F."/>
            <person name="Clark R.M."/>
            <person name="Fahlgren N."/>
            <person name="Fawcett J.A."/>
            <person name="Grimwood J."/>
            <person name="Gundlach H."/>
            <person name="Haberer G."/>
            <person name="Hollister J.D."/>
            <person name="Ossowski S."/>
            <person name="Ottilar R.P."/>
            <person name="Salamov A.A."/>
            <person name="Schneeberger K."/>
            <person name="Spannagl M."/>
            <person name="Wang X."/>
            <person name="Yang L."/>
            <person name="Nasrallah M.E."/>
            <person name="Bergelson J."/>
            <person name="Carrington J.C."/>
            <person name="Gaut B.S."/>
            <person name="Schmutz J."/>
            <person name="Mayer K.F.X."/>
            <person name="Van de Peer Y."/>
            <person name="Grigoriev I.V."/>
            <person name="Nordborg M."/>
            <person name="Weigel D."/>
            <person name="Guo Y.-L."/>
        </authorList>
    </citation>
    <scope>NUCLEOTIDE SEQUENCE [LARGE SCALE GENOMIC DNA]</scope>
    <source>
        <strain evidence="15">cv. MN47</strain>
    </source>
</reference>
<evidence type="ECO:0000256" key="5">
    <source>
        <dbReference type="ARBA" id="ARBA00012973"/>
    </source>
</evidence>
<accession>D7KRQ1</accession>
<protein>
    <recommendedName>
        <fullName evidence="5">2-isopropylmalate synthase</fullName>
        <ecNumber evidence="5">2.3.3.13</ecNumber>
    </recommendedName>
</protein>
<dbReference type="GO" id="GO:0003852">
    <property type="term" value="F:2-isopropylmalate synthase activity"/>
    <property type="evidence" value="ECO:0007669"/>
    <property type="project" value="UniProtKB-EC"/>
</dbReference>
<dbReference type="Gramene" id="fgenesh2_kg.2__1674__AT1G74040.1">
    <property type="protein sequence ID" value="fgenesh2_kg.2__1674__AT1G74040.1"/>
    <property type="gene ID" value="fgenesh2_kg.2__1674__AT1G74040.1"/>
</dbReference>
<dbReference type="FunFam" id="3.20.20.70:FF:000010">
    <property type="entry name" value="2-isopropylmalate synthase"/>
    <property type="match status" value="1"/>
</dbReference>
<dbReference type="EC" id="2.3.3.13" evidence="5"/>
<dbReference type="CDD" id="cd07940">
    <property type="entry name" value="DRE_TIM_IPMS"/>
    <property type="match status" value="1"/>
</dbReference>
<dbReference type="Gene3D" id="3.30.160.270">
    <property type="match status" value="1"/>
</dbReference>
<keyword evidence="15" id="KW-1185">Reference proteome</keyword>
<keyword evidence="6" id="KW-0432">Leucine biosynthesis</keyword>
<dbReference type="PROSITE" id="PS50991">
    <property type="entry name" value="PYR_CT"/>
    <property type="match status" value="1"/>
</dbReference>
<dbReference type="PANTHER" id="PTHR10277:SF9">
    <property type="entry name" value="2-ISOPROPYLMALATE SYNTHASE 1, CHLOROPLASTIC-RELATED"/>
    <property type="match status" value="1"/>
</dbReference>
<dbReference type="GO" id="GO:0009098">
    <property type="term" value="P:L-leucine biosynthetic process"/>
    <property type="evidence" value="ECO:0007669"/>
    <property type="project" value="UniProtKB-KW"/>
</dbReference>
<dbReference type="InterPro" id="IPR050073">
    <property type="entry name" value="2-IPM_HCS-like"/>
</dbReference>
<organism evidence="15">
    <name type="scientific">Arabidopsis lyrata subsp. lyrata</name>
    <name type="common">Lyre-leaved rock-cress</name>
    <dbReference type="NCBI Taxonomy" id="81972"/>
    <lineage>
        <taxon>Eukaryota</taxon>
        <taxon>Viridiplantae</taxon>
        <taxon>Streptophyta</taxon>
        <taxon>Embryophyta</taxon>
        <taxon>Tracheophyta</taxon>
        <taxon>Spermatophyta</taxon>
        <taxon>Magnoliopsida</taxon>
        <taxon>eudicotyledons</taxon>
        <taxon>Gunneridae</taxon>
        <taxon>Pentapetalae</taxon>
        <taxon>rosids</taxon>
        <taxon>malvids</taxon>
        <taxon>Brassicales</taxon>
        <taxon>Brassicaceae</taxon>
        <taxon>Camelineae</taxon>
        <taxon>Arabidopsis</taxon>
    </lineage>
</organism>
<dbReference type="InterPro" id="IPR036230">
    <property type="entry name" value="LeuA_allosteric_dom_sf"/>
</dbReference>
<evidence type="ECO:0000256" key="12">
    <source>
        <dbReference type="RuleBase" id="RU003523"/>
    </source>
</evidence>
<dbReference type="Pfam" id="PF08502">
    <property type="entry name" value="LeuA_dimer"/>
    <property type="match status" value="1"/>
</dbReference>
<dbReference type="SMART" id="SM00917">
    <property type="entry name" value="LeuA_dimer"/>
    <property type="match status" value="1"/>
</dbReference>
<dbReference type="InterPro" id="IPR013785">
    <property type="entry name" value="Aldolase_TIM"/>
</dbReference>
<dbReference type="eggNOG" id="KOG2367">
    <property type="taxonomic scope" value="Eukaryota"/>
</dbReference>
<dbReference type="NCBIfam" id="NF002086">
    <property type="entry name" value="PRK00915.1-3"/>
    <property type="match status" value="1"/>
</dbReference>
<proteinExistence type="inferred from homology"/>
<keyword evidence="8 12" id="KW-0808">Transferase</keyword>
<evidence type="ECO:0000256" key="10">
    <source>
        <dbReference type="ARBA" id="ARBA00022946"/>
    </source>
</evidence>
<comment type="catalytic activity">
    <reaction evidence="1">
        <text>3-methyl-2-oxobutanoate + acetyl-CoA + H2O = (2S)-2-isopropylmalate + CoA + H(+)</text>
        <dbReference type="Rhea" id="RHEA:21524"/>
        <dbReference type="ChEBI" id="CHEBI:1178"/>
        <dbReference type="ChEBI" id="CHEBI:11851"/>
        <dbReference type="ChEBI" id="CHEBI:15377"/>
        <dbReference type="ChEBI" id="CHEBI:15378"/>
        <dbReference type="ChEBI" id="CHEBI:57287"/>
        <dbReference type="ChEBI" id="CHEBI:57288"/>
        <dbReference type="EC" id="2.3.3.13"/>
    </reaction>
</comment>
<evidence type="ECO:0000256" key="7">
    <source>
        <dbReference type="ARBA" id="ARBA00022605"/>
    </source>
</evidence>
<dbReference type="Pfam" id="PF00682">
    <property type="entry name" value="HMGL-like"/>
    <property type="match status" value="1"/>
</dbReference>
<evidence type="ECO:0000256" key="2">
    <source>
        <dbReference type="ARBA" id="ARBA00004474"/>
    </source>
</evidence>
<evidence type="ECO:0000256" key="4">
    <source>
        <dbReference type="ARBA" id="ARBA00009396"/>
    </source>
</evidence>
<dbReference type="AlphaFoldDB" id="D7KRQ1"/>
<name>D7KRQ1_ARALL</name>
<keyword evidence="9" id="KW-0479">Metal-binding</keyword>
<dbReference type="GO" id="GO:0046872">
    <property type="term" value="F:metal ion binding"/>
    <property type="evidence" value="ECO:0007669"/>
    <property type="project" value="UniProtKB-KW"/>
</dbReference>
<evidence type="ECO:0000256" key="3">
    <source>
        <dbReference type="ARBA" id="ARBA00004689"/>
    </source>
</evidence>
<dbReference type="Gene3D" id="1.10.238.260">
    <property type="match status" value="1"/>
</dbReference>
<dbReference type="InterPro" id="IPR054691">
    <property type="entry name" value="LeuA/HCS_post-cat"/>
</dbReference>
<dbReference type="SUPFAM" id="SSF51569">
    <property type="entry name" value="Aldolase"/>
    <property type="match status" value="1"/>
</dbReference>
<comment type="pathway">
    <text evidence="3">Amino-acid biosynthesis; L-leucine biosynthesis; L-leucine from 3-methyl-2-oxobutanoate: step 1/4.</text>
</comment>
<dbReference type="GO" id="GO:0009507">
    <property type="term" value="C:chloroplast"/>
    <property type="evidence" value="ECO:0007669"/>
    <property type="project" value="TreeGrafter"/>
</dbReference>
<sequence>MESSILKSPNLSSPSFGVPSIPALCSSSTSPISSLLLRSLNHRTAAGNFRISCSLSDSSPLPSHSPRRRPDYIPNRISDPNYVRIFDTTLRDGEQSPGATLTSKEKLDIARQLAKLGVDIIEAGFPAASKDDFEAVKTIAETVGNTVDENGYVPVICGLSRCNKKDIETAWEAVKYAKRPRIHTFIATSDIHLKYKLKKSKEEVIEIARNMVRFARSLRCEDVEFSPEDAGRSEREYLYEILGEVIKAGATTLNIPDTVGITLPSEFGQLIADIKTNTRGIQNVISSTHCQNDLGLSTANTLSGAHSGARQVEVTINGIGERAGNASLEEVRSENLLKCYEFFVMAIKCRGDHVLGGLFTGIDTRHIVMTSKMVEEYTGMQTQPHKAIDGMLKHKGTYEIMSPEEIGLQRSNEAGIVLGKLSGRHALRDRLNELGYVLDDGQLSNLFWRFKAVAEQKKRVTDADLIALVSDEVFQPEAVWKLLDMQITCGTLGLSTSTVKLADSDGKEHVACSVGTGPVDAAYKAVDLIVKEPATLLEYSMNAVTEGIDAIATTRVLIRGDNNYSSTNAVTGESVERTFSGTGAGMDIVVSSVKAYVGALNKMLGFKEHSSTLSKTPLETNNVPA</sequence>
<evidence type="ECO:0000256" key="9">
    <source>
        <dbReference type="ARBA" id="ARBA00022723"/>
    </source>
</evidence>
<dbReference type="InterPro" id="IPR002034">
    <property type="entry name" value="AIPM/Hcit_synth_CS"/>
</dbReference>
<dbReference type="Gene3D" id="3.20.20.70">
    <property type="entry name" value="Aldolase class I"/>
    <property type="match status" value="1"/>
</dbReference>
<dbReference type="InterPro" id="IPR013709">
    <property type="entry name" value="2-isopropylmalate_synth_dimer"/>
</dbReference>
<feature type="domain" description="Pyruvate carboxyltransferase" evidence="13">
    <location>
        <begin position="83"/>
        <end position="368"/>
    </location>
</feature>
<evidence type="ECO:0000313" key="15">
    <source>
        <dbReference type="Proteomes" id="UP000008694"/>
    </source>
</evidence>
<evidence type="ECO:0000256" key="1">
    <source>
        <dbReference type="ARBA" id="ARBA00000064"/>
    </source>
</evidence>
<evidence type="ECO:0000259" key="13">
    <source>
        <dbReference type="PROSITE" id="PS50991"/>
    </source>
</evidence>
<comment type="subcellular location">
    <subcellularLocation>
        <location evidence="2">Plastid</location>
    </subcellularLocation>
</comment>
<dbReference type="STRING" id="81972.D7KRQ1"/>
<evidence type="ECO:0000256" key="6">
    <source>
        <dbReference type="ARBA" id="ARBA00022430"/>
    </source>
</evidence>
<evidence type="ECO:0000256" key="8">
    <source>
        <dbReference type="ARBA" id="ARBA00022679"/>
    </source>
</evidence>
<dbReference type="SUPFAM" id="SSF110921">
    <property type="entry name" value="2-isopropylmalate synthase LeuA, allosteric (dimerisation) domain"/>
    <property type="match status" value="1"/>
</dbReference>
<dbReference type="HOGENOM" id="CLU_022158_0_1_1"/>
<evidence type="ECO:0000313" key="14">
    <source>
        <dbReference type="EMBL" id="EFH63778.1"/>
    </source>
</evidence>
<dbReference type="Proteomes" id="UP000008694">
    <property type="component" value="Unassembled WGS sequence"/>
</dbReference>
<dbReference type="FunFam" id="3.30.160.270:FF:000004">
    <property type="entry name" value="2-isopropylmalate synthase B"/>
    <property type="match status" value="1"/>
</dbReference>
<dbReference type="Pfam" id="PF22617">
    <property type="entry name" value="HCS_D2"/>
    <property type="match status" value="1"/>
</dbReference>
<keyword evidence="10" id="KW-0809">Transit peptide</keyword>
<dbReference type="InterPro" id="IPR000891">
    <property type="entry name" value="PYR_CT"/>
</dbReference>
<dbReference type="PROSITE" id="PS00815">
    <property type="entry name" value="AIPM_HOMOCIT_SYNTH_1"/>
    <property type="match status" value="1"/>
</dbReference>
<keyword evidence="7" id="KW-0028">Amino-acid biosynthesis</keyword>